<comment type="subunit">
    <text evidence="9">Component of the Mediator complex.</text>
</comment>
<dbReference type="InterPro" id="IPR016612">
    <property type="entry name" value="Mediator_Med6_fun"/>
</dbReference>
<dbReference type="OrthoDB" id="344220at2759"/>
<dbReference type="EMBL" id="PUHR01000172">
    <property type="protein sequence ID" value="KAG0660663.1"/>
    <property type="molecule type" value="Genomic_DNA"/>
</dbReference>
<evidence type="ECO:0000256" key="4">
    <source>
        <dbReference type="ARBA" id="ARBA00023015"/>
    </source>
</evidence>
<evidence type="ECO:0000256" key="10">
    <source>
        <dbReference type="SAM" id="MobiDB-lite"/>
    </source>
</evidence>
<feature type="compositionally biased region" description="Polar residues" evidence="10">
    <location>
        <begin position="52"/>
        <end position="62"/>
    </location>
</feature>
<organism evidence="11 12">
    <name type="scientific">Maudiozyma exigua</name>
    <name type="common">Yeast</name>
    <name type="synonym">Kazachstania exigua</name>
    <dbReference type="NCBI Taxonomy" id="34358"/>
    <lineage>
        <taxon>Eukaryota</taxon>
        <taxon>Fungi</taxon>
        <taxon>Dikarya</taxon>
        <taxon>Ascomycota</taxon>
        <taxon>Saccharomycotina</taxon>
        <taxon>Saccharomycetes</taxon>
        <taxon>Saccharomycetales</taxon>
        <taxon>Saccharomycetaceae</taxon>
        <taxon>Maudiozyma</taxon>
    </lineage>
</organism>
<protein>
    <recommendedName>
        <fullName evidence="3 9">Mediator of RNA polymerase II transcription subunit 6</fullName>
    </recommendedName>
    <alternativeName>
        <fullName evidence="8 9">Mediator complex subunit 6</fullName>
    </alternativeName>
</protein>
<dbReference type="InterPro" id="IPR038566">
    <property type="entry name" value="Mediator_Med6_sf"/>
</dbReference>
<evidence type="ECO:0000256" key="3">
    <source>
        <dbReference type="ARBA" id="ARBA00020634"/>
    </source>
</evidence>
<dbReference type="GO" id="GO:0006357">
    <property type="term" value="P:regulation of transcription by RNA polymerase II"/>
    <property type="evidence" value="ECO:0007669"/>
    <property type="project" value="InterPro"/>
</dbReference>
<dbReference type="Pfam" id="PF04934">
    <property type="entry name" value="Med6"/>
    <property type="match status" value="1"/>
</dbReference>
<evidence type="ECO:0000256" key="6">
    <source>
        <dbReference type="ARBA" id="ARBA00023163"/>
    </source>
</evidence>
<keyword evidence="6 9" id="KW-0804">Transcription</keyword>
<evidence type="ECO:0000256" key="1">
    <source>
        <dbReference type="ARBA" id="ARBA00004123"/>
    </source>
</evidence>
<keyword evidence="4 9" id="KW-0805">Transcription regulation</keyword>
<dbReference type="PIRSF" id="PIRSF013286">
    <property type="entry name" value="MED6_fungi"/>
    <property type="match status" value="1"/>
</dbReference>
<name>A0A9P7B5H1_MAUEX</name>
<dbReference type="Proteomes" id="UP000750334">
    <property type="component" value="Unassembled WGS sequence"/>
</dbReference>
<reference evidence="11 12" key="1">
    <citation type="submission" date="2020-11" db="EMBL/GenBank/DDBJ databases">
        <title>Kefir isolates.</title>
        <authorList>
            <person name="Marcisauskas S."/>
            <person name="Kim Y."/>
            <person name="Blasche S."/>
        </authorList>
    </citation>
    <scope>NUCLEOTIDE SEQUENCE [LARGE SCALE GENOMIC DNA]</scope>
    <source>
        <strain evidence="11 12">OG2</strain>
    </source>
</reference>
<feature type="region of interest" description="Disordered" evidence="10">
    <location>
        <begin position="52"/>
        <end position="88"/>
    </location>
</feature>
<keyword evidence="12" id="KW-1185">Reference proteome</keyword>
<comment type="subcellular location">
    <subcellularLocation>
        <location evidence="1 9">Nucleus</location>
    </subcellularLocation>
</comment>
<evidence type="ECO:0000256" key="5">
    <source>
        <dbReference type="ARBA" id="ARBA00023159"/>
    </source>
</evidence>
<evidence type="ECO:0000256" key="7">
    <source>
        <dbReference type="ARBA" id="ARBA00023242"/>
    </source>
</evidence>
<dbReference type="GO" id="GO:0016592">
    <property type="term" value="C:mediator complex"/>
    <property type="evidence" value="ECO:0007669"/>
    <property type="project" value="InterPro"/>
</dbReference>
<dbReference type="AlphaFoldDB" id="A0A9P7B5H1"/>
<dbReference type="PANTHER" id="PTHR13104">
    <property type="entry name" value="MED-6-RELATED"/>
    <property type="match status" value="1"/>
</dbReference>
<comment type="similarity">
    <text evidence="2 9">Belongs to the Mediator complex subunit 6 family.</text>
</comment>
<evidence type="ECO:0000313" key="12">
    <source>
        <dbReference type="Proteomes" id="UP000750334"/>
    </source>
</evidence>
<comment type="function">
    <text evidence="9">Component of the Mediator complex, a coactivator involved in the regulated transcription of nearly all RNA polymerase II-dependent genes. Mediator functions as a bridge to convey information from gene-specific regulatory proteins to the basal RNA polymerase II transcription machinery.</text>
</comment>
<comment type="caution">
    <text evidence="11">The sequence shown here is derived from an EMBL/GenBank/DDBJ whole genome shotgun (WGS) entry which is preliminary data.</text>
</comment>
<dbReference type="Gene3D" id="3.10.450.580">
    <property type="entry name" value="Mediator complex, subunit Med6"/>
    <property type="match status" value="1"/>
</dbReference>
<evidence type="ECO:0000256" key="8">
    <source>
        <dbReference type="ARBA" id="ARBA00031259"/>
    </source>
</evidence>
<gene>
    <name evidence="11" type="primary">MED6</name>
    <name evidence="11" type="ORF">C6P45_001545</name>
</gene>
<dbReference type="GO" id="GO:0003712">
    <property type="term" value="F:transcription coregulator activity"/>
    <property type="evidence" value="ECO:0007669"/>
    <property type="project" value="InterPro"/>
</dbReference>
<evidence type="ECO:0000256" key="2">
    <source>
        <dbReference type="ARBA" id="ARBA00007526"/>
    </source>
</evidence>
<feature type="compositionally biased region" description="Low complexity" evidence="10">
    <location>
        <begin position="70"/>
        <end position="80"/>
    </location>
</feature>
<sequence length="293" mass="33253">MNTPLDELQWKSPEWIQTFGLRTENVLDYFSESPFFDKTANNHVIKMQRQFSQLHGEQQPQPTDDKQSDDNSNTQDDSTNGQFNSSLLPQHDFSQRQNEFSQVEPSRRDVLLKYPMYASLERELSKLKGIEYVLACVREPDFWIIKKQERLSNNETTVLQDYYVIGANVYQAPTMFNIIQNRLMSTNYHLSQTIRNLHKLTQFQPSHGVQFKTTAMSATGSGSQTMMPNGSTVTSGPATVTTAGPLSTANTMGGSTQAATSAQFDNSRTRDMITNDMMDKLMITSIKSKPEYI</sequence>
<evidence type="ECO:0000256" key="9">
    <source>
        <dbReference type="PIRNR" id="PIRNR013286"/>
    </source>
</evidence>
<dbReference type="InterPro" id="IPR007018">
    <property type="entry name" value="Mediator_Med6"/>
</dbReference>
<evidence type="ECO:0000313" key="11">
    <source>
        <dbReference type="EMBL" id="KAG0660663.1"/>
    </source>
</evidence>
<accession>A0A9P7B5H1</accession>
<keyword evidence="5 9" id="KW-0010">Activator</keyword>
<keyword evidence="7 9" id="KW-0539">Nucleus</keyword>
<proteinExistence type="inferred from homology"/>